<protein>
    <recommendedName>
        <fullName evidence="10">L-threonylcarbamoyladenylate synthase</fullName>
        <ecNumber evidence="3">2.7.7.87</ecNumber>
    </recommendedName>
    <alternativeName>
        <fullName evidence="10">L-threonylcarbamoyladenylate synthase</fullName>
    </alternativeName>
</protein>
<evidence type="ECO:0000256" key="4">
    <source>
        <dbReference type="ARBA" id="ARBA00022490"/>
    </source>
</evidence>
<evidence type="ECO:0000256" key="7">
    <source>
        <dbReference type="ARBA" id="ARBA00022695"/>
    </source>
</evidence>
<dbReference type="GO" id="GO:0008033">
    <property type="term" value="P:tRNA processing"/>
    <property type="evidence" value="ECO:0007669"/>
    <property type="project" value="UniProtKB-KW"/>
</dbReference>
<dbReference type="InterPro" id="IPR006070">
    <property type="entry name" value="Sua5-like_dom"/>
</dbReference>
<dbReference type="InterPro" id="IPR017945">
    <property type="entry name" value="DHBP_synth_RibB-like_a/b_dom"/>
</dbReference>
<organism evidence="13 14">
    <name type="scientific">Candidatus Saganbacteria bacterium CG08_land_8_20_14_0_20_45_16</name>
    <dbReference type="NCBI Taxonomy" id="2014293"/>
    <lineage>
        <taxon>Bacteria</taxon>
        <taxon>Bacillati</taxon>
        <taxon>Saganbacteria</taxon>
    </lineage>
</organism>
<name>A0A2H0Y1H4_UNCSA</name>
<dbReference type="Pfam" id="PF01300">
    <property type="entry name" value="Sua5_yciO_yrdC"/>
    <property type="match status" value="1"/>
</dbReference>
<dbReference type="Gene3D" id="3.90.870.10">
    <property type="entry name" value="DHBP synthase"/>
    <property type="match status" value="1"/>
</dbReference>
<dbReference type="GO" id="GO:0005737">
    <property type="term" value="C:cytoplasm"/>
    <property type="evidence" value="ECO:0007669"/>
    <property type="project" value="UniProtKB-SubCell"/>
</dbReference>
<dbReference type="NCBIfam" id="TIGR00057">
    <property type="entry name" value="L-threonylcarbamoyladenylate synthase"/>
    <property type="match status" value="1"/>
</dbReference>
<comment type="catalytic activity">
    <reaction evidence="11">
        <text>L-threonine + hydrogencarbonate + ATP = L-threonylcarbamoyladenylate + diphosphate + H2O</text>
        <dbReference type="Rhea" id="RHEA:36407"/>
        <dbReference type="ChEBI" id="CHEBI:15377"/>
        <dbReference type="ChEBI" id="CHEBI:17544"/>
        <dbReference type="ChEBI" id="CHEBI:30616"/>
        <dbReference type="ChEBI" id="CHEBI:33019"/>
        <dbReference type="ChEBI" id="CHEBI:57926"/>
        <dbReference type="ChEBI" id="CHEBI:73682"/>
        <dbReference type="EC" id="2.7.7.87"/>
    </reaction>
</comment>
<keyword evidence="8" id="KW-0547">Nucleotide-binding</keyword>
<dbReference type="PANTHER" id="PTHR17490:SF16">
    <property type="entry name" value="THREONYLCARBAMOYL-AMP SYNTHASE"/>
    <property type="match status" value="1"/>
</dbReference>
<feature type="domain" description="YrdC-like" evidence="12">
    <location>
        <begin position="1"/>
        <end position="173"/>
    </location>
</feature>
<dbReference type="SUPFAM" id="SSF55821">
    <property type="entry name" value="YrdC/RibB"/>
    <property type="match status" value="1"/>
</dbReference>
<evidence type="ECO:0000256" key="10">
    <source>
        <dbReference type="ARBA" id="ARBA00029774"/>
    </source>
</evidence>
<keyword evidence="6" id="KW-0819">tRNA processing</keyword>
<evidence type="ECO:0000256" key="6">
    <source>
        <dbReference type="ARBA" id="ARBA00022694"/>
    </source>
</evidence>
<dbReference type="PROSITE" id="PS51163">
    <property type="entry name" value="YRDC"/>
    <property type="match status" value="1"/>
</dbReference>
<evidence type="ECO:0000256" key="11">
    <source>
        <dbReference type="ARBA" id="ARBA00048366"/>
    </source>
</evidence>
<comment type="similarity">
    <text evidence="2">Belongs to the SUA5 family.</text>
</comment>
<evidence type="ECO:0000256" key="5">
    <source>
        <dbReference type="ARBA" id="ARBA00022679"/>
    </source>
</evidence>
<evidence type="ECO:0000256" key="8">
    <source>
        <dbReference type="ARBA" id="ARBA00022741"/>
    </source>
</evidence>
<dbReference type="AlphaFoldDB" id="A0A2H0Y1H4"/>
<dbReference type="EMBL" id="PEYM01000015">
    <property type="protein sequence ID" value="PIS31466.1"/>
    <property type="molecule type" value="Genomic_DNA"/>
</dbReference>
<comment type="caution">
    <text evidence="13">The sequence shown here is derived from an EMBL/GenBank/DDBJ whole genome shotgun (WGS) entry which is preliminary data.</text>
</comment>
<keyword evidence="9" id="KW-0067">ATP-binding</keyword>
<dbReference type="PANTHER" id="PTHR17490">
    <property type="entry name" value="SUA5"/>
    <property type="match status" value="1"/>
</dbReference>
<evidence type="ECO:0000256" key="3">
    <source>
        <dbReference type="ARBA" id="ARBA00012584"/>
    </source>
</evidence>
<dbReference type="GO" id="GO:0006450">
    <property type="term" value="P:regulation of translational fidelity"/>
    <property type="evidence" value="ECO:0007669"/>
    <property type="project" value="TreeGrafter"/>
</dbReference>
<dbReference type="InterPro" id="IPR050156">
    <property type="entry name" value="TC-AMP_synthase_SUA5"/>
</dbReference>
<evidence type="ECO:0000256" key="9">
    <source>
        <dbReference type="ARBA" id="ARBA00022840"/>
    </source>
</evidence>
<proteinExistence type="inferred from homology"/>
<accession>A0A2H0Y1H4</accession>
<dbReference type="GO" id="GO:0005524">
    <property type="term" value="F:ATP binding"/>
    <property type="evidence" value="ECO:0007669"/>
    <property type="project" value="UniProtKB-KW"/>
</dbReference>
<evidence type="ECO:0000256" key="1">
    <source>
        <dbReference type="ARBA" id="ARBA00004496"/>
    </source>
</evidence>
<dbReference type="EC" id="2.7.7.87" evidence="3"/>
<keyword evidence="5" id="KW-0808">Transferase</keyword>
<gene>
    <name evidence="13" type="ORF">COT42_01045</name>
</gene>
<dbReference type="GO" id="GO:0003725">
    <property type="term" value="F:double-stranded RNA binding"/>
    <property type="evidence" value="ECO:0007669"/>
    <property type="project" value="InterPro"/>
</dbReference>
<evidence type="ECO:0000313" key="13">
    <source>
        <dbReference type="EMBL" id="PIS31466.1"/>
    </source>
</evidence>
<dbReference type="Proteomes" id="UP000231343">
    <property type="component" value="Unassembled WGS sequence"/>
</dbReference>
<comment type="subcellular location">
    <subcellularLocation>
        <location evidence="1">Cytoplasm</location>
    </subcellularLocation>
</comment>
<keyword evidence="7" id="KW-0548">Nucleotidyltransferase</keyword>
<dbReference type="GO" id="GO:0061710">
    <property type="term" value="F:L-threonylcarbamoyladenylate synthase"/>
    <property type="evidence" value="ECO:0007669"/>
    <property type="project" value="UniProtKB-EC"/>
</dbReference>
<reference evidence="13 14" key="1">
    <citation type="submission" date="2017-09" db="EMBL/GenBank/DDBJ databases">
        <title>Depth-based differentiation of microbial function through sediment-hosted aquifers and enrichment of novel symbionts in the deep terrestrial subsurface.</title>
        <authorList>
            <person name="Probst A.J."/>
            <person name="Ladd B."/>
            <person name="Jarett J.K."/>
            <person name="Geller-Mcgrath D.E."/>
            <person name="Sieber C.M."/>
            <person name="Emerson J.B."/>
            <person name="Anantharaman K."/>
            <person name="Thomas B.C."/>
            <person name="Malmstrom R."/>
            <person name="Stieglmeier M."/>
            <person name="Klingl A."/>
            <person name="Woyke T."/>
            <person name="Ryan C.M."/>
            <person name="Banfield J.F."/>
        </authorList>
    </citation>
    <scope>NUCLEOTIDE SEQUENCE [LARGE SCALE GENOMIC DNA]</scope>
    <source>
        <strain evidence="13">CG08_land_8_20_14_0_20_45_16</strain>
    </source>
</reference>
<evidence type="ECO:0000313" key="14">
    <source>
        <dbReference type="Proteomes" id="UP000231343"/>
    </source>
</evidence>
<evidence type="ECO:0000256" key="2">
    <source>
        <dbReference type="ARBA" id="ARBA00007663"/>
    </source>
</evidence>
<keyword evidence="4" id="KW-0963">Cytoplasm</keyword>
<evidence type="ECO:0000259" key="12">
    <source>
        <dbReference type="PROSITE" id="PS51163"/>
    </source>
</evidence>
<dbReference type="GO" id="GO:0000049">
    <property type="term" value="F:tRNA binding"/>
    <property type="evidence" value="ECO:0007669"/>
    <property type="project" value="TreeGrafter"/>
</dbReference>
<sequence length="173" mass="19128">MNKLKTAIKTLKSGGVIIFPTETVFGIGACLDKPRAINRIFKIKKRPKNKPLQILVANLKQAQELGKFCKKTLAFAIKNWPGPYTLIVPAQKGKKTIGLRIPDHQTILRLIRKVGPIAATSTNLSGLPPALTTKQAREYVGDKVDFVMPGRTRQGKASKVIDFTKENQTTLRP</sequence>